<proteinExistence type="predicted"/>
<feature type="transmembrane region" description="Helical" evidence="5">
    <location>
        <begin position="7"/>
        <end position="27"/>
    </location>
</feature>
<dbReference type="InterPro" id="IPR006694">
    <property type="entry name" value="Fatty_acid_hydroxylase"/>
</dbReference>
<dbReference type="Pfam" id="PF04116">
    <property type="entry name" value="FA_hydroxylase"/>
    <property type="match status" value="1"/>
</dbReference>
<dbReference type="GO" id="GO:0016491">
    <property type="term" value="F:oxidoreductase activity"/>
    <property type="evidence" value="ECO:0007669"/>
    <property type="project" value="InterPro"/>
</dbReference>
<dbReference type="GO" id="GO:0008610">
    <property type="term" value="P:lipid biosynthetic process"/>
    <property type="evidence" value="ECO:0007669"/>
    <property type="project" value="InterPro"/>
</dbReference>
<dbReference type="GO" id="GO:0005506">
    <property type="term" value="F:iron ion binding"/>
    <property type="evidence" value="ECO:0007669"/>
    <property type="project" value="InterPro"/>
</dbReference>
<keyword evidence="2 5" id="KW-0812">Transmembrane</keyword>
<evidence type="ECO:0000256" key="3">
    <source>
        <dbReference type="ARBA" id="ARBA00022989"/>
    </source>
</evidence>
<sequence>MSSYGTSLNLLFFYITWTTLVLSHSPLKVEVVGTVAVRLLFYLIPSLVFFLFDVLVPSAAVVLKARGADGLPAGKKKKSGKREAKVAAWAVFNLLLGVLVQASVEFCLTKGFGMKSALKVSTRLPLPWGILKDLLRGLLGREVLEYIVHRYALHSPAFFVAKYHDTWYHSLHTPFPLTAHYDHPIAYLLLRFFPTFIPAAVCRFHLLTYILYLSIISLEETFAYSGYKAMPTSFFIGGIAKRAEAHLSNNGSGNYSPWGIMDWVFGSTIGESIVDDALEDMDDLDVDELAEKLMERSRKKGRSLKRRARSRMDS</sequence>
<feature type="transmembrane region" description="Helical" evidence="5">
    <location>
        <begin position="39"/>
        <end position="65"/>
    </location>
</feature>
<organism evidence="7 8">
    <name type="scientific">Emydomyces testavorans</name>
    <dbReference type="NCBI Taxonomy" id="2070801"/>
    <lineage>
        <taxon>Eukaryota</taxon>
        <taxon>Fungi</taxon>
        <taxon>Dikarya</taxon>
        <taxon>Ascomycota</taxon>
        <taxon>Pezizomycotina</taxon>
        <taxon>Eurotiomycetes</taxon>
        <taxon>Eurotiomycetidae</taxon>
        <taxon>Onygenales</taxon>
        <taxon>Nannizziopsiaceae</taxon>
        <taxon>Emydomyces</taxon>
    </lineage>
</organism>
<name>A0AAF0DCK8_9EURO</name>
<accession>A0AAF0DCK8</accession>
<feature type="transmembrane region" description="Helical" evidence="5">
    <location>
        <begin position="86"/>
        <end position="104"/>
    </location>
</feature>
<dbReference type="AlphaFoldDB" id="A0AAF0DCK8"/>
<keyword evidence="3 5" id="KW-1133">Transmembrane helix</keyword>
<dbReference type="Proteomes" id="UP001219355">
    <property type="component" value="Chromosome 1"/>
</dbReference>
<evidence type="ECO:0000256" key="2">
    <source>
        <dbReference type="ARBA" id="ARBA00022692"/>
    </source>
</evidence>
<evidence type="ECO:0000256" key="4">
    <source>
        <dbReference type="ARBA" id="ARBA00023136"/>
    </source>
</evidence>
<reference evidence="7" key="1">
    <citation type="submission" date="2023-03" db="EMBL/GenBank/DDBJ databases">
        <title>Emydomyces testavorans Genome Sequence.</title>
        <authorList>
            <person name="Hoyer L."/>
        </authorList>
    </citation>
    <scope>NUCLEOTIDE SEQUENCE</scope>
    <source>
        <strain evidence="7">16-2883</strain>
    </source>
</reference>
<dbReference type="PANTHER" id="PTHR11863">
    <property type="entry name" value="STEROL DESATURASE"/>
    <property type="match status" value="1"/>
</dbReference>
<keyword evidence="8" id="KW-1185">Reference proteome</keyword>
<evidence type="ECO:0000313" key="7">
    <source>
        <dbReference type="EMBL" id="WEW55815.1"/>
    </source>
</evidence>
<dbReference type="EMBL" id="CP120627">
    <property type="protein sequence ID" value="WEW55815.1"/>
    <property type="molecule type" value="Genomic_DNA"/>
</dbReference>
<evidence type="ECO:0000256" key="1">
    <source>
        <dbReference type="ARBA" id="ARBA00004370"/>
    </source>
</evidence>
<gene>
    <name evidence="7" type="ORF">PRK78_001248</name>
</gene>
<evidence type="ECO:0000256" key="5">
    <source>
        <dbReference type="SAM" id="Phobius"/>
    </source>
</evidence>
<dbReference type="InterPro" id="IPR050307">
    <property type="entry name" value="Sterol_Desaturase_Related"/>
</dbReference>
<evidence type="ECO:0000259" key="6">
    <source>
        <dbReference type="Pfam" id="PF04116"/>
    </source>
</evidence>
<evidence type="ECO:0000313" key="8">
    <source>
        <dbReference type="Proteomes" id="UP001219355"/>
    </source>
</evidence>
<comment type="subcellular location">
    <subcellularLocation>
        <location evidence="1">Membrane</location>
    </subcellularLocation>
</comment>
<keyword evidence="4 5" id="KW-0472">Membrane</keyword>
<feature type="domain" description="Fatty acid hydroxylase" evidence="6">
    <location>
        <begin position="136"/>
        <end position="267"/>
    </location>
</feature>
<dbReference type="GO" id="GO:0016020">
    <property type="term" value="C:membrane"/>
    <property type="evidence" value="ECO:0007669"/>
    <property type="project" value="UniProtKB-SubCell"/>
</dbReference>
<protein>
    <recommendedName>
        <fullName evidence="6">Fatty acid hydroxylase domain-containing protein</fullName>
    </recommendedName>
</protein>